<dbReference type="InterPro" id="IPR013154">
    <property type="entry name" value="ADH-like_N"/>
</dbReference>
<dbReference type="SMART" id="SM00829">
    <property type="entry name" value="PKS_ER"/>
    <property type="match status" value="1"/>
</dbReference>
<keyword evidence="3" id="KW-1185">Reference proteome</keyword>
<dbReference type="RefSeq" id="WP_165232187.1">
    <property type="nucleotide sequence ID" value="NZ_CP049257.1"/>
</dbReference>
<dbReference type="GO" id="GO:0016491">
    <property type="term" value="F:oxidoreductase activity"/>
    <property type="evidence" value="ECO:0007669"/>
    <property type="project" value="InterPro"/>
</dbReference>
<name>A0A6G6WCX4_9ACTN</name>
<accession>A0A6G6WCX4</accession>
<gene>
    <name evidence="2" type="ORF">G5V58_10795</name>
</gene>
<dbReference type="InterPro" id="IPR013149">
    <property type="entry name" value="ADH-like_C"/>
</dbReference>
<dbReference type="PANTHER" id="PTHR43677:SF4">
    <property type="entry name" value="QUINONE OXIDOREDUCTASE-LIKE PROTEIN 2"/>
    <property type="match status" value="1"/>
</dbReference>
<dbReference type="InterPro" id="IPR036291">
    <property type="entry name" value="NAD(P)-bd_dom_sf"/>
</dbReference>
<feature type="domain" description="Enoyl reductase (ER)" evidence="1">
    <location>
        <begin position="12"/>
        <end position="342"/>
    </location>
</feature>
<dbReference type="InterPro" id="IPR020843">
    <property type="entry name" value="ER"/>
</dbReference>
<dbReference type="Gene3D" id="3.90.180.10">
    <property type="entry name" value="Medium-chain alcohol dehydrogenases, catalytic domain"/>
    <property type="match status" value="1"/>
</dbReference>
<dbReference type="SUPFAM" id="SSF51735">
    <property type="entry name" value="NAD(P)-binding Rossmann-fold domains"/>
    <property type="match status" value="1"/>
</dbReference>
<protein>
    <submittedName>
        <fullName evidence="2">Zinc-binding dehydrogenase</fullName>
    </submittedName>
</protein>
<proteinExistence type="predicted"/>
<organism evidence="2 3">
    <name type="scientific">Nocardioides anomalus</name>
    <dbReference type="NCBI Taxonomy" id="2712223"/>
    <lineage>
        <taxon>Bacteria</taxon>
        <taxon>Bacillati</taxon>
        <taxon>Actinomycetota</taxon>
        <taxon>Actinomycetes</taxon>
        <taxon>Propionibacteriales</taxon>
        <taxon>Nocardioidaceae</taxon>
        <taxon>Nocardioides</taxon>
    </lineage>
</organism>
<dbReference type="SUPFAM" id="SSF50129">
    <property type="entry name" value="GroES-like"/>
    <property type="match status" value="1"/>
</dbReference>
<dbReference type="Proteomes" id="UP000502996">
    <property type="component" value="Chromosome"/>
</dbReference>
<reference evidence="2 3" key="1">
    <citation type="submission" date="2020-02" db="EMBL/GenBank/DDBJ databases">
        <title>Full genome sequence of Nocardioides sp. R-3366.</title>
        <authorList>
            <person name="Im W.-T."/>
        </authorList>
    </citation>
    <scope>NUCLEOTIDE SEQUENCE [LARGE SCALE GENOMIC DNA]</scope>
    <source>
        <strain evidence="2 3">R-3366</strain>
    </source>
</reference>
<dbReference type="Pfam" id="PF08240">
    <property type="entry name" value="ADH_N"/>
    <property type="match status" value="1"/>
</dbReference>
<dbReference type="InterPro" id="IPR051397">
    <property type="entry name" value="Zn-ADH-like_protein"/>
</dbReference>
<dbReference type="Pfam" id="PF00107">
    <property type="entry name" value="ADH_zinc_N"/>
    <property type="match status" value="1"/>
</dbReference>
<dbReference type="EMBL" id="CP049257">
    <property type="protein sequence ID" value="QIG43178.1"/>
    <property type="molecule type" value="Genomic_DNA"/>
</dbReference>
<dbReference type="KEGG" id="nano:G5V58_10795"/>
<sequence>MRTQAVVMRELGDESVLHLEDVELAAPGPGEVLLRVLAVAVNHLDLELRDGRSRMPLTFPHVLGRELVGEVVEVGDPAGSEWSAGDRVVLLPHVPCGRCRHCLTGSANICLAGWMPGIHGWGGYARHVLAPVRGLRHVPDLPVEVLAALPISFGTAWRALHSAASVVTGDWVLVPGAGGGLGHASVQVAALAGARVIGLVRSAAKADFVKACGAEHVVLTDTDGWPDEVRGLTDGRGVDVVVEHVGGDSFEGCLAALAPRGTLVVAGGHGGEHPRLDVIEVFRNELRVHGVRSQRPDDVERVLDLAAAGRLRPQVDQVFSLEQAADAHRRVASRQAVGKVVLVP</sequence>
<dbReference type="AlphaFoldDB" id="A0A6G6WCX4"/>
<evidence type="ECO:0000313" key="2">
    <source>
        <dbReference type="EMBL" id="QIG43178.1"/>
    </source>
</evidence>
<evidence type="ECO:0000313" key="3">
    <source>
        <dbReference type="Proteomes" id="UP000502996"/>
    </source>
</evidence>
<evidence type="ECO:0000259" key="1">
    <source>
        <dbReference type="SMART" id="SM00829"/>
    </source>
</evidence>
<dbReference type="InterPro" id="IPR011032">
    <property type="entry name" value="GroES-like_sf"/>
</dbReference>
<dbReference type="PANTHER" id="PTHR43677">
    <property type="entry name" value="SHORT-CHAIN DEHYDROGENASE/REDUCTASE"/>
    <property type="match status" value="1"/>
</dbReference>